<accession>A0A1Y0EC23</accession>
<dbReference type="PROSITE" id="PS50937">
    <property type="entry name" value="HTH_MERR_2"/>
    <property type="match status" value="1"/>
</dbReference>
<dbReference type="Gene3D" id="1.10.1660.10">
    <property type="match status" value="1"/>
</dbReference>
<name>A0A1Y0EC23_9RHOB</name>
<protein>
    <submittedName>
        <fullName evidence="3">MerR HTH family regulatory protein</fullName>
    </submittedName>
</protein>
<keyword evidence="4" id="KW-1185">Reference proteome</keyword>
<dbReference type="InterPro" id="IPR000551">
    <property type="entry name" value="MerR-type_HTH_dom"/>
</dbReference>
<dbReference type="SUPFAM" id="SSF46955">
    <property type="entry name" value="Putative DNA-binding domain"/>
    <property type="match status" value="1"/>
</dbReference>
<dbReference type="AlphaFoldDB" id="A0A1Y0EC23"/>
<sequence length="210" mass="22394">MAKAREAFRTISEVAEWLDTPTHVLRFWETKFSQIRPVKGAGGRRYYRPSDMDLLGGIKQLLHEDGLTIKGTQKLLRDKGAKYVATLGQSVTPETAEEVAPARAPESVAAPETHPEIAAAPAAPAPVVAPAPVMAPAPAAPPAQTALAFDDAPQPPRHPVFAAPPQELPDLPGRLIGRAPLHPGALQAQAARIAPLLARLEGLRARMHRA</sequence>
<evidence type="ECO:0000259" key="2">
    <source>
        <dbReference type="PROSITE" id="PS50937"/>
    </source>
</evidence>
<dbReference type="KEGG" id="lvs:LOKVESSMR4R_01645"/>
<reference evidence="3 4" key="1">
    <citation type="submission" date="2017-05" db="EMBL/GenBank/DDBJ databases">
        <title>Genome Sequence of Loktanella vestfoldensis Strain SMR4r Isolated from a Culture of the Diatom Skeletonema marinoi.</title>
        <authorList>
            <person name="Topel M."/>
            <person name="Pinder M.I.M."/>
            <person name="Johansson O.N."/>
            <person name="Kourtchenko O."/>
            <person name="Godhe A."/>
            <person name="Clarke A.K."/>
        </authorList>
    </citation>
    <scope>NUCLEOTIDE SEQUENCE [LARGE SCALE GENOMIC DNA]</scope>
    <source>
        <strain evidence="3 4">SMR4r</strain>
    </source>
</reference>
<dbReference type="GO" id="GO:0006355">
    <property type="term" value="P:regulation of DNA-templated transcription"/>
    <property type="evidence" value="ECO:0007669"/>
    <property type="project" value="InterPro"/>
</dbReference>
<dbReference type="GO" id="GO:0003677">
    <property type="term" value="F:DNA binding"/>
    <property type="evidence" value="ECO:0007669"/>
    <property type="project" value="InterPro"/>
</dbReference>
<proteinExistence type="predicted"/>
<dbReference type="Proteomes" id="UP000195273">
    <property type="component" value="Chromosome"/>
</dbReference>
<dbReference type="SMART" id="SM00422">
    <property type="entry name" value="HTH_MERR"/>
    <property type="match status" value="1"/>
</dbReference>
<dbReference type="OrthoDB" id="9810140at2"/>
<dbReference type="EMBL" id="CP021431">
    <property type="protein sequence ID" value="ARU00960.1"/>
    <property type="molecule type" value="Genomic_DNA"/>
</dbReference>
<dbReference type="Pfam" id="PF13411">
    <property type="entry name" value="MerR_1"/>
    <property type="match status" value="1"/>
</dbReference>
<dbReference type="RefSeq" id="WP_087207361.1">
    <property type="nucleotide sequence ID" value="NZ_CP021431.1"/>
</dbReference>
<organism evidence="3 4">
    <name type="scientific">Yoonia vestfoldensis</name>
    <dbReference type="NCBI Taxonomy" id="245188"/>
    <lineage>
        <taxon>Bacteria</taxon>
        <taxon>Pseudomonadati</taxon>
        <taxon>Pseudomonadota</taxon>
        <taxon>Alphaproteobacteria</taxon>
        <taxon>Rhodobacterales</taxon>
        <taxon>Paracoccaceae</taxon>
        <taxon>Yoonia</taxon>
    </lineage>
</organism>
<gene>
    <name evidence="3" type="ORF">LOKVESSMR4R_01645</name>
</gene>
<feature type="domain" description="HTH merR-type" evidence="2">
    <location>
        <begin position="10"/>
        <end position="78"/>
    </location>
</feature>
<dbReference type="CDD" id="cd04765">
    <property type="entry name" value="HTH_MlrA-like_sg2"/>
    <property type="match status" value="1"/>
</dbReference>
<evidence type="ECO:0000313" key="3">
    <source>
        <dbReference type="EMBL" id="ARU00960.1"/>
    </source>
</evidence>
<dbReference type="InterPro" id="IPR009061">
    <property type="entry name" value="DNA-bd_dom_put_sf"/>
</dbReference>
<feature type="region of interest" description="Disordered" evidence="1">
    <location>
        <begin position="147"/>
        <end position="166"/>
    </location>
</feature>
<evidence type="ECO:0000313" key="4">
    <source>
        <dbReference type="Proteomes" id="UP000195273"/>
    </source>
</evidence>
<evidence type="ECO:0000256" key="1">
    <source>
        <dbReference type="SAM" id="MobiDB-lite"/>
    </source>
</evidence>
<feature type="region of interest" description="Disordered" evidence="1">
    <location>
        <begin position="91"/>
        <end position="111"/>
    </location>
</feature>